<protein>
    <submittedName>
        <fullName evidence="3">Autotransporter protein or domain, integral membrane beta-barrel involved in protein secretion</fullName>
    </submittedName>
</protein>
<keyword evidence="4" id="KW-1185">Reference proteome</keyword>
<dbReference type="Pfam" id="PF03797">
    <property type="entry name" value="Autotransporter"/>
    <property type="match status" value="1"/>
</dbReference>
<dbReference type="InterPro" id="IPR036709">
    <property type="entry name" value="Autotransporte_beta_dom_sf"/>
</dbReference>
<dbReference type="SMART" id="SM00869">
    <property type="entry name" value="Autotransporter"/>
    <property type="match status" value="1"/>
</dbReference>
<evidence type="ECO:0000259" key="1">
    <source>
        <dbReference type="PROSITE" id="PS51208"/>
    </source>
</evidence>
<reference evidence="3 5" key="1">
    <citation type="submission" date="2015-09" db="EMBL/GenBank/DDBJ databases">
        <authorList>
            <consortium name="Swine Surveillance"/>
        </authorList>
    </citation>
    <scope>NUCLEOTIDE SEQUENCE [LARGE SCALE GENOMIC DNA]</scope>
    <source>
        <strain evidence="3 5">5120</strain>
    </source>
</reference>
<dbReference type="AlphaFoldDB" id="A0A0P1FUU9"/>
<dbReference type="Proteomes" id="UP000051887">
    <property type="component" value="Unassembled WGS sequence"/>
</dbReference>
<dbReference type="InterPro" id="IPR005546">
    <property type="entry name" value="Autotransporte_beta"/>
</dbReference>
<accession>A0A0P1FUU9</accession>
<dbReference type="EMBL" id="CYSC01000034">
    <property type="protein sequence ID" value="CUH72808.1"/>
    <property type="molecule type" value="Genomic_DNA"/>
</dbReference>
<dbReference type="RefSeq" id="WP_082626317.1">
    <property type="nucleotide sequence ID" value="NZ_CYSB01000009.1"/>
</dbReference>
<dbReference type="PROSITE" id="PS51208">
    <property type="entry name" value="AUTOTRANSPORTER"/>
    <property type="match status" value="1"/>
</dbReference>
<evidence type="ECO:0000313" key="3">
    <source>
        <dbReference type="EMBL" id="CUH72808.1"/>
    </source>
</evidence>
<evidence type="ECO:0000313" key="2">
    <source>
        <dbReference type="EMBL" id="CUH64058.1"/>
    </source>
</evidence>
<dbReference type="Proteomes" id="UP000051086">
    <property type="component" value="Unassembled WGS sequence"/>
</dbReference>
<dbReference type="EMBL" id="CYSB01000009">
    <property type="protein sequence ID" value="CUH64058.1"/>
    <property type="molecule type" value="Genomic_DNA"/>
</dbReference>
<gene>
    <name evidence="2" type="ORF">TL5118_00737</name>
    <name evidence="3" type="ORF">TL5120_02605</name>
</gene>
<dbReference type="SUPFAM" id="SSF103515">
    <property type="entry name" value="Autotransporter"/>
    <property type="match status" value="1"/>
</dbReference>
<evidence type="ECO:0000313" key="4">
    <source>
        <dbReference type="Proteomes" id="UP000051086"/>
    </source>
</evidence>
<proteinExistence type="predicted"/>
<feature type="domain" description="Autotransporter" evidence="1">
    <location>
        <begin position="165"/>
        <end position="411"/>
    </location>
</feature>
<dbReference type="Gene3D" id="2.40.128.130">
    <property type="entry name" value="Autotransporter beta-domain"/>
    <property type="match status" value="1"/>
</dbReference>
<sequence length="411" mass="44016">MDELPVIEFRPHVRVVSVTHTGVPSSESDLAFYSTAPESFQRYDGALRGTRTFYVGRIPEGMGFGIKFRDETEGTYLAFASSEQWVGTTSFEYQLEFYNLIVEHLLAGPTAQQQLDETGSIMVQTGLGTILITRTNVRDAVAGSFASRDNTVFMSTQGRDAGTGTMMGDTYVWMRVSGFRSEEDDRSFSSPLLQLGVDVELNDNLLAGLSVGRANLDASSPDFSYTGQQTMVQPYLGWRSGDWHGTASLSLGKIDYDEITHSGGTAAAEGDLRAFSAEVKRDIDLGKGRTLTPTLGLSKGRVELASTSGSLAGSGVGESVDFTRASIGAEWRQALSAGSLTLGLSGDYTDTNAPIALSSGEYDQNGWAGTASLGFQTELANGFSIDLGLSLGGLGQDFSEQSAWLEIGKKF</sequence>
<name>A0A0P1FUU9_9RHOB</name>
<dbReference type="OrthoDB" id="7658215at2"/>
<organism evidence="3 5">
    <name type="scientific">Thalassovita autumnalis</name>
    <dbReference type="NCBI Taxonomy" id="2072972"/>
    <lineage>
        <taxon>Bacteria</taxon>
        <taxon>Pseudomonadati</taxon>
        <taxon>Pseudomonadota</taxon>
        <taxon>Alphaproteobacteria</taxon>
        <taxon>Rhodobacterales</taxon>
        <taxon>Roseobacteraceae</taxon>
        <taxon>Thalassovita</taxon>
    </lineage>
</organism>
<evidence type="ECO:0000313" key="5">
    <source>
        <dbReference type="Proteomes" id="UP000051887"/>
    </source>
</evidence>
<reference evidence="2 4" key="2">
    <citation type="submission" date="2015-09" db="EMBL/GenBank/DDBJ databases">
        <authorList>
            <person name="Rodrigo-Torres L."/>
            <person name="Arahal D.R."/>
        </authorList>
    </citation>
    <scope>NUCLEOTIDE SEQUENCE [LARGE SCALE GENOMIC DNA]</scope>
    <source>
        <strain evidence="2 4">CECT 5118</strain>
    </source>
</reference>